<comment type="caution">
    <text evidence="11">The sequence shown here is derived from an EMBL/GenBank/DDBJ whole genome shotgun (WGS) entry which is preliminary data.</text>
</comment>
<dbReference type="InterPro" id="IPR000719">
    <property type="entry name" value="Prot_kinase_dom"/>
</dbReference>
<dbReference type="SMART" id="SM00220">
    <property type="entry name" value="S_TKc"/>
    <property type="match status" value="1"/>
</dbReference>
<evidence type="ECO:0000256" key="3">
    <source>
        <dbReference type="ARBA" id="ARBA00022741"/>
    </source>
</evidence>
<accession>A0ABQ8YWQ7</accession>
<keyword evidence="3 6" id="KW-0547">Nucleotide-binding</keyword>
<evidence type="ECO:0000256" key="6">
    <source>
        <dbReference type="PROSITE-ProRule" id="PRU10141"/>
    </source>
</evidence>
<feature type="compositionally biased region" description="Basic and acidic residues" evidence="9">
    <location>
        <begin position="85"/>
        <end position="94"/>
    </location>
</feature>
<evidence type="ECO:0000256" key="9">
    <source>
        <dbReference type="SAM" id="MobiDB-lite"/>
    </source>
</evidence>
<dbReference type="PANTHER" id="PTHR24350">
    <property type="entry name" value="SERINE/THREONINE-PROTEIN KINASE IAL-RELATED"/>
    <property type="match status" value="1"/>
</dbReference>
<evidence type="ECO:0000313" key="12">
    <source>
        <dbReference type="Proteomes" id="UP001150062"/>
    </source>
</evidence>
<feature type="domain" description="Protein kinase" evidence="10">
    <location>
        <begin position="123"/>
        <end position="373"/>
    </location>
</feature>
<sequence length="383" mass="44579">MSKVKNMMKKSRKLKDTTNQNPKSQQAKINKTTKKKKKLTATSNNSKQQSNKKRKIKRIPKSKDKQKTKNSTKNNKSKGKKKSNKEKENYEQKKNNHQMIPENTEEKQQQQAKMGKMWKLSDFEIGRPLGRGKFGNVYLAREKKSKYIVALKVLFKKELQKGGVEHQLRREIEIQSRLRHPNVLRLFGYFYDENRIFLILEYAGKGELYKKLCKLGHFDEKTCSQYISSLASALSYCHSKHVIHRDIKPENILISINGDLKIADFGWSVHAPNSRRNTMCGTLDYLPPEMILGKAHDQNVDLWSLGVLLYEFLVGTPPFETEGHQETYRKIVKTDFVIPEYISSGAKDLIKKLLLKDPKKRISLELLQQHPWILKYNSSNNEN</sequence>
<feature type="compositionally biased region" description="Low complexity" evidence="9">
    <location>
        <begin position="40"/>
        <end position="49"/>
    </location>
</feature>
<proteinExistence type="inferred from homology"/>
<dbReference type="EMBL" id="JAOAOG010000103">
    <property type="protein sequence ID" value="KAJ6248985.1"/>
    <property type="molecule type" value="Genomic_DNA"/>
</dbReference>
<dbReference type="Gene3D" id="1.10.510.10">
    <property type="entry name" value="Transferase(Phosphotransferase) domain 1"/>
    <property type="match status" value="1"/>
</dbReference>
<evidence type="ECO:0000259" key="10">
    <source>
        <dbReference type="PROSITE" id="PS50011"/>
    </source>
</evidence>
<comment type="catalytic activity">
    <reaction evidence="8">
        <text>L-threonyl-[protein] + ATP = O-phospho-L-threonyl-[protein] + ADP + H(+)</text>
        <dbReference type="Rhea" id="RHEA:46608"/>
        <dbReference type="Rhea" id="RHEA-COMP:11060"/>
        <dbReference type="Rhea" id="RHEA-COMP:11605"/>
        <dbReference type="ChEBI" id="CHEBI:15378"/>
        <dbReference type="ChEBI" id="CHEBI:30013"/>
        <dbReference type="ChEBI" id="CHEBI:30616"/>
        <dbReference type="ChEBI" id="CHEBI:61977"/>
        <dbReference type="ChEBI" id="CHEBI:456216"/>
        <dbReference type="EC" id="2.7.11.1"/>
    </reaction>
</comment>
<dbReference type="InterPro" id="IPR008271">
    <property type="entry name" value="Ser/Thr_kinase_AS"/>
</dbReference>
<feature type="compositionally biased region" description="Basic residues" evidence="9">
    <location>
        <begin position="1"/>
        <end position="13"/>
    </location>
</feature>
<keyword evidence="2 8" id="KW-0808">Transferase</keyword>
<dbReference type="Gene3D" id="3.30.200.20">
    <property type="entry name" value="Phosphorylase Kinase, domain 1"/>
    <property type="match status" value="1"/>
</dbReference>
<evidence type="ECO:0000313" key="11">
    <source>
        <dbReference type="EMBL" id="KAJ6248985.1"/>
    </source>
</evidence>
<keyword evidence="12" id="KW-1185">Reference proteome</keyword>
<protein>
    <recommendedName>
        <fullName evidence="8">Aurora kinase</fullName>
        <ecNumber evidence="8">2.7.11.1</ecNumber>
    </recommendedName>
</protein>
<evidence type="ECO:0000256" key="2">
    <source>
        <dbReference type="ARBA" id="ARBA00022679"/>
    </source>
</evidence>
<dbReference type="InterPro" id="IPR017441">
    <property type="entry name" value="Protein_kinase_ATP_BS"/>
</dbReference>
<dbReference type="CDD" id="cd14007">
    <property type="entry name" value="STKc_Aurora"/>
    <property type="match status" value="1"/>
</dbReference>
<keyword evidence="1 7" id="KW-0723">Serine/threonine-protein kinase</keyword>
<name>A0ABQ8YWQ7_9EUKA</name>
<organism evidence="11 12">
    <name type="scientific">Anaeramoeba flamelloides</name>
    <dbReference type="NCBI Taxonomy" id="1746091"/>
    <lineage>
        <taxon>Eukaryota</taxon>
        <taxon>Metamonada</taxon>
        <taxon>Anaeramoebidae</taxon>
        <taxon>Anaeramoeba</taxon>
    </lineage>
</organism>
<gene>
    <name evidence="11" type="ORF">M0813_00143</name>
</gene>
<dbReference type="InterPro" id="IPR030616">
    <property type="entry name" value="Aur-like"/>
</dbReference>
<reference evidence="11" key="1">
    <citation type="submission" date="2022-08" db="EMBL/GenBank/DDBJ databases">
        <title>Novel sulfate-reducing endosymbionts in the free-living metamonad Anaeramoeba.</title>
        <authorList>
            <person name="Jerlstrom-Hultqvist J."/>
            <person name="Cepicka I."/>
            <person name="Gallot-Lavallee L."/>
            <person name="Salas-Leiva D."/>
            <person name="Curtis B.A."/>
            <person name="Zahonova K."/>
            <person name="Pipaliya S."/>
            <person name="Dacks J."/>
            <person name="Roger A.J."/>
        </authorList>
    </citation>
    <scope>NUCLEOTIDE SEQUENCE</scope>
    <source>
        <strain evidence="11">Schooner1</strain>
    </source>
</reference>
<evidence type="ECO:0000256" key="4">
    <source>
        <dbReference type="ARBA" id="ARBA00022777"/>
    </source>
</evidence>
<evidence type="ECO:0000256" key="7">
    <source>
        <dbReference type="RuleBase" id="RU000304"/>
    </source>
</evidence>
<comment type="similarity">
    <text evidence="8">Belongs to the protein kinase superfamily. Ser/Thr protein kinase family. Aurora subfamily.</text>
</comment>
<feature type="compositionally biased region" description="Basic residues" evidence="9">
    <location>
        <begin position="50"/>
        <end position="60"/>
    </location>
</feature>
<keyword evidence="5 6" id="KW-0067">ATP-binding</keyword>
<dbReference type="PROSITE" id="PS00107">
    <property type="entry name" value="PROTEIN_KINASE_ATP"/>
    <property type="match status" value="1"/>
</dbReference>
<feature type="compositionally biased region" description="Polar residues" evidence="9">
    <location>
        <begin position="17"/>
        <end position="26"/>
    </location>
</feature>
<dbReference type="Proteomes" id="UP001150062">
    <property type="component" value="Unassembled WGS sequence"/>
</dbReference>
<evidence type="ECO:0000256" key="5">
    <source>
        <dbReference type="ARBA" id="ARBA00022840"/>
    </source>
</evidence>
<evidence type="ECO:0000256" key="8">
    <source>
        <dbReference type="RuleBase" id="RU367134"/>
    </source>
</evidence>
<dbReference type="SUPFAM" id="SSF56112">
    <property type="entry name" value="Protein kinase-like (PK-like)"/>
    <property type="match status" value="1"/>
</dbReference>
<dbReference type="PROSITE" id="PS50011">
    <property type="entry name" value="PROTEIN_KINASE_DOM"/>
    <property type="match status" value="1"/>
</dbReference>
<evidence type="ECO:0000256" key="1">
    <source>
        <dbReference type="ARBA" id="ARBA00022527"/>
    </source>
</evidence>
<dbReference type="PROSITE" id="PS00108">
    <property type="entry name" value="PROTEIN_KINASE_ST"/>
    <property type="match status" value="1"/>
</dbReference>
<dbReference type="Pfam" id="PF00069">
    <property type="entry name" value="Pkinase"/>
    <property type="match status" value="1"/>
</dbReference>
<dbReference type="EC" id="2.7.11.1" evidence="8"/>
<feature type="binding site" evidence="6">
    <location>
        <position position="152"/>
    </location>
    <ligand>
        <name>ATP</name>
        <dbReference type="ChEBI" id="CHEBI:30616"/>
    </ligand>
</feature>
<feature type="region of interest" description="Disordered" evidence="9">
    <location>
        <begin position="1"/>
        <end position="112"/>
    </location>
</feature>
<feature type="compositionally biased region" description="Basic residues" evidence="9">
    <location>
        <begin position="68"/>
        <end position="84"/>
    </location>
</feature>
<keyword evidence="4 8" id="KW-0418">Kinase</keyword>
<dbReference type="InterPro" id="IPR011009">
    <property type="entry name" value="Kinase-like_dom_sf"/>
</dbReference>
<comment type="catalytic activity">
    <reaction evidence="8">
        <text>L-seryl-[protein] + ATP = O-phospho-L-seryl-[protein] + ADP + H(+)</text>
        <dbReference type="Rhea" id="RHEA:17989"/>
        <dbReference type="Rhea" id="RHEA-COMP:9863"/>
        <dbReference type="Rhea" id="RHEA-COMP:11604"/>
        <dbReference type="ChEBI" id="CHEBI:15378"/>
        <dbReference type="ChEBI" id="CHEBI:29999"/>
        <dbReference type="ChEBI" id="CHEBI:30616"/>
        <dbReference type="ChEBI" id="CHEBI:83421"/>
        <dbReference type="ChEBI" id="CHEBI:456216"/>
        <dbReference type="EC" id="2.7.11.1"/>
    </reaction>
</comment>